<evidence type="ECO:0000256" key="1">
    <source>
        <dbReference type="SAM" id="MobiDB-lite"/>
    </source>
</evidence>
<dbReference type="AlphaFoldDB" id="A0AAE1SW36"/>
<protein>
    <submittedName>
        <fullName evidence="2">Uncharacterized protein</fullName>
    </submittedName>
</protein>
<feature type="compositionally biased region" description="Basic and acidic residues" evidence="1">
    <location>
        <begin position="161"/>
        <end position="174"/>
    </location>
</feature>
<sequence>MLRLVKTLTIPVLGFVISTPGDEIELCTFKIYTDDSSCHSQYSNPTLASAMTDLVPAFTFLIAVIAGSLDPPINALNRFVCCHKRPPKFVRGVTAVVEIDEDLYSTKKGQAPKHRNDQREASADANKNIGEEKGDGEFSNDISLGDATKVADVLDGWIHGNERDRETKKEKELEEATQASPETYSKHRGKKLAYSDSAENGKAYYAERYPKKRKRRPHSMVTRLYKEYESLAEKALFIIMAYQSGMMVHMERIVNSLAEQPQVEHPSIGLAVTKHPRLQK</sequence>
<feature type="region of interest" description="Disordered" evidence="1">
    <location>
        <begin position="107"/>
        <end position="141"/>
    </location>
</feature>
<keyword evidence="3" id="KW-1185">Reference proteome</keyword>
<evidence type="ECO:0000313" key="2">
    <source>
        <dbReference type="EMBL" id="KAK4376831.1"/>
    </source>
</evidence>
<accession>A0AAE1SW36</accession>
<evidence type="ECO:0000313" key="3">
    <source>
        <dbReference type="Proteomes" id="UP001291623"/>
    </source>
</evidence>
<dbReference type="EMBL" id="JAVYJV010000002">
    <property type="protein sequence ID" value="KAK4376831.1"/>
    <property type="molecule type" value="Genomic_DNA"/>
</dbReference>
<dbReference type="Proteomes" id="UP001291623">
    <property type="component" value="Unassembled WGS sequence"/>
</dbReference>
<reference evidence="2" key="1">
    <citation type="submission" date="2023-12" db="EMBL/GenBank/DDBJ databases">
        <title>Genome assembly of Anisodus tanguticus.</title>
        <authorList>
            <person name="Wang Y.-J."/>
        </authorList>
    </citation>
    <scope>NUCLEOTIDE SEQUENCE</scope>
    <source>
        <strain evidence="2">KB-2021</strain>
        <tissue evidence="2">Leaf</tissue>
    </source>
</reference>
<organism evidence="2 3">
    <name type="scientific">Anisodus tanguticus</name>
    <dbReference type="NCBI Taxonomy" id="243964"/>
    <lineage>
        <taxon>Eukaryota</taxon>
        <taxon>Viridiplantae</taxon>
        <taxon>Streptophyta</taxon>
        <taxon>Embryophyta</taxon>
        <taxon>Tracheophyta</taxon>
        <taxon>Spermatophyta</taxon>
        <taxon>Magnoliopsida</taxon>
        <taxon>eudicotyledons</taxon>
        <taxon>Gunneridae</taxon>
        <taxon>Pentapetalae</taxon>
        <taxon>asterids</taxon>
        <taxon>lamiids</taxon>
        <taxon>Solanales</taxon>
        <taxon>Solanaceae</taxon>
        <taxon>Solanoideae</taxon>
        <taxon>Hyoscyameae</taxon>
        <taxon>Anisodus</taxon>
    </lineage>
</organism>
<proteinExistence type="predicted"/>
<comment type="caution">
    <text evidence="2">The sequence shown here is derived from an EMBL/GenBank/DDBJ whole genome shotgun (WGS) entry which is preliminary data.</text>
</comment>
<gene>
    <name evidence="2" type="ORF">RND71_003127</name>
</gene>
<feature type="region of interest" description="Disordered" evidence="1">
    <location>
        <begin position="161"/>
        <end position="190"/>
    </location>
</feature>
<name>A0AAE1SW36_9SOLA</name>